<feature type="region of interest" description="Disordered" evidence="3">
    <location>
        <begin position="388"/>
        <end position="440"/>
    </location>
</feature>
<organism evidence="4 5">
    <name type="scientific">Polarella glacialis</name>
    <name type="common">Dinoflagellate</name>
    <dbReference type="NCBI Taxonomy" id="89957"/>
    <lineage>
        <taxon>Eukaryota</taxon>
        <taxon>Sar</taxon>
        <taxon>Alveolata</taxon>
        <taxon>Dinophyceae</taxon>
        <taxon>Suessiales</taxon>
        <taxon>Suessiaceae</taxon>
        <taxon>Polarella</taxon>
    </lineage>
</organism>
<name>A0A813FZV6_POLGL</name>
<feature type="compositionally biased region" description="Basic and acidic residues" evidence="3">
    <location>
        <begin position="549"/>
        <end position="569"/>
    </location>
</feature>
<feature type="region of interest" description="Disordered" evidence="3">
    <location>
        <begin position="772"/>
        <end position="793"/>
    </location>
</feature>
<feature type="repeat" description="PPR" evidence="2">
    <location>
        <begin position="47"/>
        <end position="81"/>
    </location>
</feature>
<proteinExistence type="predicted"/>
<dbReference type="PANTHER" id="PTHR47447:SF17">
    <property type="entry name" value="OS12G0638900 PROTEIN"/>
    <property type="match status" value="1"/>
</dbReference>
<evidence type="ECO:0000256" key="3">
    <source>
        <dbReference type="SAM" id="MobiDB-lite"/>
    </source>
</evidence>
<feature type="compositionally biased region" description="Acidic residues" evidence="3">
    <location>
        <begin position="656"/>
        <end position="672"/>
    </location>
</feature>
<sequence length="793" mass="86837">MVLEVAPAGDRSVFVSGSAVNAAEEGRRWKLALGLLAEMRCLRVEPSVISFNSAISALEKCAEWQMALASLQRLVHHGLEPTDVTFGAALSSCEKGLQWQRVLRFLDHMQSFRLAWASQHGASWENSQKRFGITSRFDGSVMKCTALRAASAVGSGSRHGIAARSFWPAVFSEYMLLLLVFCLVSICLTASRPRSRSSEVWMLDVSAQSEPGGPEFRKLGWSGDGCREPLPLRNHRSDQMWQLLLVSCGRLIVCRAIFYKSTTFLVREIRTVAAVSWRNANSWGPSSWSGLLSAVRLHVFGRLHASQFQRGPVPWPLLVHCIDVCIPCLCCQAEGSGPPVSSMSSRKADQMFAPRMPDEGLDIPDHLGSDVTFDQKKRLARLAKMGIGPVAGAGGRAPSSSGSNASRGGGALALTDQRSVDGRGDASAAGLTDEERQGRLAERRFAMIEQERRLRMQEEQKRQQEEDDAKDRFRKSTRNRAGLVSLGAVQARPESLGRFPTPASAPVASVFESGPPMQKKGKMEVKISARTVESVAAARVVEAPAALPKVKESRSSDGDDKQESARRFQESVPRSAAPPAAAAAAPEPEDSEDDEPPASPVRAAPAAPGLSAEAQVLAELRAQRRQAEAREARRQAEAEGKKKGKKRKKTKKKDDSECEGSEEDMASEDSGEQESRDRLATVQARKQSRDGGISWKVMEGAGQSVKGMVSSDNKRMTDAELERRFAAQDNQSGSHGLMSEEQVKKMLQKEKISKGDVNSSWRAQKELEEWTKMKEQKMSRAGNDKERLVVSRK</sequence>
<evidence type="ECO:0000256" key="1">
    <source>
        <dbReference type="ARBA" id="ARBA00022737"/>
    </source>
</evidence>
<feature type="compositionally biased region" description="Low complexity" evidence="3">
    <location>
        <begin position="600"/>
        <end position="620"/>
    </location>
</feature>
<dbReference type="InterPro" id="IPR011990">
    <property type="entry name" value="TPR-like_helical_dom_sf"/>
</dbReference>
<keyword evidence="5" id="KW-1185">Reference proteome</keyword>
<feature type="compositionally biased region" description="Basic residues" evidence="3">
    <location>
        <begin position="642"/>
        <end position="651"/>
    </location>
</feature>
<evidence type="ECO:0000256" key="2">
    <source>
        <dbReference type="PROSITE-ProRule" id="PRU00708"/>
    </source>
</evidence>
<feature type="region of interest" description="Disordered" evidence="3">
    <location>
        <begin position="542"/>
        <end position="699"/>
    </location>
</feature>
<dbReference type="Gene3D" id="1.25.40.10">
    <property type="entry name" value="Tetratricopeptide repeat domain"/>
    <property type="match status" value="1"/>
</dbReference>
<dbReference type="InterPro" id="IPR002885">
    <property type="entry name" value="PPR_rpt"/>
</dbReference>
<gene>
    <name evidence="4" type="ORF">PGLA1383_LOCUS35330</name>
</gene>
<dbReference type="AlphaFoldDB" id="A0A813FZV6"/>
<dbReference type="EMBL" id="CAJNNV010026243">
    <property type="protein sequence ID" value="CAE8617671.1"/>
    <property type="molecule type" value="Genomic_DNA"/>
</dbReference>
<accession>A0A813FZV6</accession>
<feature type="compositionally biased region" description="Basic and acidic residues" evidence="3">
    <location>
        <begin position="621"/>
        <end position="641"/>
    </location>
</feature>
<evidence type="ECO:0000313" key="4">
    <source>
        <dbReference type="EMBL" id="CAE8617671.1"/>
    </source>
</evidence>
<feature type="region of interest" description="Disordered" evidence="3">
    <location>
        <begin position="455"/>
        <end position="524"/>
    </location>
</feature>
<comment type="caution">
    <text evidence="4">The sequence shown here is derived from an EMBL/GenBank/DDBJ whole genome shotgun (WGS) entry which is preliminary data.</text>
</comment>
<feature type="compositionally biased region" description="Low complexity" evidence="3">
    <location>
        <begin position="396"/>
        <end position="406"/>
    </location>
</feature>
<dbReference type="PROSITE" id="PS51375">
    <property type="entry name" value="PPR"/>
    <property type="match status" value="1"/>
</dbReference>
<evidence type="ECO:0000313" key="5">
    <source>
        <dbReference type="Proteomes" id="UP000654075"/>
    </source>
</evidence>
<feature type="compositionally biased region" description="Basic and acidic residues" evidence="3">
    <location>
        <begin position="455"/>
        <end position="464"/>
    </location>
</feature>
<protein>
    <submittedName>
        <fullName evidence="4">Uncharacterized protein</fullName>
    </submittedName>
</protein>
<feature type="compositionally biased region" description="Low complexity" evidence="3">
    <location>
        <begin position="575"/>
        <end position="586"/>
    </location>
</feature>
<feature type="compositionally biased region" description="Acidic residues" evidence="3">
    <location>
        <begin position="587"/>
        <end position="596"/>
    </location>
</feature>
<keyword evidence="1" id="KW-0677">Repeat</keyword>
<dbReference type="PANTHER" id="PTHR47447">
    <property type="entry name" value="OS03G0856100 PROTEIN"/>
    <property type="match status" value="1"/>
</dbReference>
<dbReference type="Proteomes" id="UP000654075">
    <property type="component" value="Unassembled WGS sequence"/>
</dbReference>
<reference evidence="4" key="1">
    <citation type="submission" date="2021-02" db="EMBL/GenBank/DDBJ databases">
        <authorList>
            <person name="Dougan E. K."/>
            <person name="Rhodes N."/>
            <person name="Thang M."/>
            <person name="Chan C."/>
        </authorList>
    </citation>
    <scope>NUCLEOTIDE SEQUENCE</scope>
</reference>